<dbReference type="RefSeq" id="WP_127047561.1">
    <property type="nucleotide sequence ID" value="NZ_RZGZ01000002.1"/>
</dbReference>
<dbReference type="EMBL" id="RZGZ01000002">
    <property type="protein sequence ID" value="RUR00773.1"/>
    <property type="molecule type" value="Genomic_DNA"/>
</dbReference>
<dbReference type="InterPro" id="IPR008492">
    <property type="entry name" value="Rv2714-like"/>
</dbReference>
<dbReference type="AlphaFoldDB" id="A0A433JR12"/>
<dbReference type="Gene3D" id="3.40.50.10900">
    <property type="entry name" value="PAC-like subunit"/>
    <property type="match status" value="1"/>
</dbReference>
<dbReference type="InterPro" id="IPR038389">
    <property type="entry name" value="PSMG2_sf"/>
</dbReference>
<organism evidence="1 2">
    <name type="scientific">Labedella endophytica</name>
    <dbReference type="NCBI Taxonomy" id="1523160"/>
    <lineage>
        <taxon>Bacteria</taxon>
        <taxon>Bacillati</taxon>
        <taxon>Actinomycetota</taxon>
        <taxon>Actinomycetes</taxon>
        <taxon>Micrococcales</taxon>
        <taxon>Microbacteriaceae</taxon>
        <taxon>Labedella</taxon>
    </lineage>
</organism>
<dbReference type="Pfam" id="PF09754">
    <property type="entry name" value="PAC2"/>
    <property type="match status" value="1"/>
</dbReference>
<protein>
    <submittedName>
        <fullName evidence="1">PAC2 family protein</fullName>
    </submittedName>
</protein>
<dbReference type="SUPFAM" id="SSF159659">
    <property type="entry name" value="Cgl1923-like"/>
    <property type="match status" value="1"/>
</dbReference>
<evidence type="ECO:0000313" key="2">
    <source>
        <dbReference type="Proteomes" id="UP000274909"/>
    </source>
</evidence>
<reference evidence="1 2" key="1">
    <citation type="submission" date="2018-12" db="EMBL/GenBank/DDBJ databases">
        <authorList>
            <person name="Li F."/>
        </authorList>
    </citation>
    <scope>NUCLEOTIDE SEQUENCE [LARGE SCALE GENOMIC DNA]</scope>
    <source>
        <strain evidence="1 2">EGI 6500705</strain>
    </source>
</reference>
<evidence type="ECO:0000313" key="1">
    <source>
        <dbReference type="EMBL" id="RUR00773.1"/>
    </source>
</evidence>
<proteinExistence type="predicted"/>
<keyword evidence="2" id="KW-1185">Reference proteome</keyword>
<dbReference type="OrthoDB" id="3733464at2"/>
<gene>
    <name evidence="1" type="ORF">ELQ94_04225</name>
</gene>
<dbReference type="Proteomes" id="UP000274909">
    <property type="component" value="Unassembled WGS sequence"/>
</dbReference>
<name>A0A433JR12_9MICO</name>
<accession>A0A433JR12</accession>
<dbReference type="Gene3D" id="1.10.287.100">
    <property type="match status" value="1"/>
</dbReference>
<dbReference type="PIRSF" id="PIRSF028754">
    <property type="entry name" value="UCP028754"/>
    <property type="match status" value="1"/>
</dbReference>
<sequence length="309" mass="33696">MPGTDALYELTAVADEVGEGLPLVVGLTGFADAGGAVAQVTEHLLESITHRPVARFDNDALLDYRARRPIISFEQDRLTDYAPPRLELSLAEDDVHRPFLLLSGYEPDFAWEGFIAAVIALGERFRVSSTTWVHAIPMPVPHTRPIGVTVSGNRSDLIESLSVWRPHTQVAANVLHVLEYRLAEQGADVSGFALLVPHYLADTEYPDSAVAALDMISSATGLILPSDELRGAGRDFVSRIDEQVAGNEELARLVTTLEQRYDAYMEGTSVRSPLTDEDGELPSADAIADELEQFLAGRRSGDDDFPGRI</sequence>
<comment type="caution">
    <text evidence="1">The sequence shown here is derived from an EMBL/GenBank/DDBJ whole genome shotgun (WGS) entry which is preliminary data.</text>
</comment>
<dbReference type="InterPro" id="IPR019151">
    <property type="entry name" value="Proteasome_assmbl_chaperone_2"/>
</dbReference>